<feature type="binding site" evidence="2">
    <location>
        <position position="35"/>
    </location>
    <ligand>
        <name>Mg(2+)</name>
        <dbReference type="ChEBI" id="CHEBI:18420"/>
        <label>3</label>
    </ligand>
</feature>
<evidence type="ECO:0000259" key="3">
    <source>
        <dbReference type="Pfam" id="PF00586"/>
    </source>
</evidence>
<dbReference type="PANTHER" id="PTHR30270">
    <property type="entry name" value="THIAMINE-MONOPHOSPHATE KINASE"/>
    <property type="match status" value="1"/>
</dbReference>
<feature type="binding site" evidence="2">
    <location>
        <position position="154"/>
    </location>
    <ligand>
        <name>ATP</name>
        <dbReference type="ChEBI" id="CHEBI:30616"/>
    </ligand>
</feature>
<dbReference type="Pfam" id="PF02769">
    <property type="entry name" value="AIRS_C"/>
    <property type="match status" value="1"/>
</dbReference>
<dbReference type="SUPFAM" id="SSF56042">
    <property type="entry name" value="PurM C-terminal domain-like"/>
    <property type="match status" value="1"/>
</dbReference>
<sequence length="334" mass="35941">MANAEGQVRLGESALIKQYFAPLCHPDMSFGLSDDAAFLNLASDQQLVLTKDMLVANVHFFADDAPELIAKKALRVNLSDLASKGAKPVGYLLGLGLPSDWTEDWLSRFCKGLGEDQQAFDFPLIGGDTVKSPERLTLSITAFGEVPKGRTILRRNAKPDEDVYVTGTIGDSALGLLLRREPEDYPEIGEEDKAVLINRFLLPQPRLQGLALIRQFATASMDISDGLMGDAAKMASAADCALHLDDAAVPLSLSAKAMLDVTSASRDVALTGGDDYELLFCARRKDREAIRAAASALDVPVTRIGRVAEGKGVCLLDESGHEMALSKGASYEHF</sequence>
<feature type="binding site" evidence="2">
    <location>
        <position position="331"/>
    </location>
    <ligand>
        <name>substrate</name>
    </ligand>
</feature>
<dbReference type="GO" id="GO:0009228">
    <property type="term" value="P:thiamine biosynthetic process"/>
    <property type="evidence" value="ECO:0007669"/>
    <property type="project" value="UniProtKB-KW"/>
</dbReference>
<dbReference type="InterPro" id="IPR036676">
    <property type="entry name" value="PurM-like_C_sf"/>
</dbReference>
<feature type="binding site" evidence="2">
    <location>
        <position position="225"/>
    </location>
    <ligand>
        <name>Mg(2+)</name>
        <dbReference type="ChEBI" id="CHEBI:18420"/>
        <label>5</label>
    </ligand>
</feature>
<dbReference type="InterPro" id="IPR010918">
    <property type="entry name" value="PurM-like_C_dom"/>
</dbReference>
<dbReference type="STRING" id="655353.SAMN04488056_101687"/>
<keyword evidence="2" id="KW-0547">Nucleotide-binding</keyword>
<dbReference type="HAMAP" id="MF_02128">
    <property type="entry name" value="TMP_kinase"/>
    <property type="match status" value="1"/>
</dbReference>
<keyword evidence="6" id="KW-1185">Reference proteome</keyword>
<organism evidence="5 6">
    <name type="scientific">Cohaesibacter marisflavi</name>
    <dbReference type="NCBI Taxonomy" id="655353"/>
    <lineage>
        <taxon>Bacteria</taxon>
        <taxon>Pseudomonadati</taxon>
        <taxon>Pseudomonadota</taxon>
        <taxon>Alphaproteobacteria</taxon>
        <taxon>Hyphomicrobiales</taxon>
        <taxon>Cohaesibacteraceae</taxon>
    </lineage>
</organism>
<feature type="binding site" evidence="2">
    <location>
        <position position="80"/>
    </location>
    <ligand>
        <name>Mg(2+)</name>
        <dbReference type="ChEBI" id="CHEBI:18420"/>
        <label>2</label>
    </ligand>
</feature>
<accession>A0A1I5B208</accession>
<evidence type="ECO:0000313" key="5">
    <source>
        <dbReference type="EMBL" id="SFN68660.1"/>
    </source>
</evidence>
<keyword evidence="2" id="KW-0460">Magnesium</keyword>
<feature type="binding site" evidence="2">
    <location>
        <position position="59"/>
    </location>
    <ligand>
        <name>substrate</name>
    </ligand>
</feature>
<dbReference type="InterPro" id="IPR006283">
    <property type="entry name" value="ThiL-like"/>
</dbReference>
<dbReference type="AlphaFoldDB" id="A0A1I5B208"/>
<dbReference type="CDD" id="cd02194">
    <property type="entry name" value="ThiL"/>
    <property type="match status" value="1"/>
</dbReference>
<dbReference type="SUPFAM" id="SSF55326">
    <property type="entry name" value="PurM N-terminal domain-like"/>
    <property type="match status" value="1"/>
</dbReference>
<dbReference type="OrthoDB" id="9802811at2"/>
<feature type="binding site" evidence="2">
    <location>
        <position position="128"/>
    </location>
    <ligand>
        <name>Mg(2+)</name>
        <dbReference type="ChEBI" id="CHEBI:18420"/>
        <label>1</label>
    </ligand>
</feature>
<feature type="binding site" evidence="2">
    <location>
        <position position="50"/>
    </location>
    <ligand>
        <name>Mg(2+)</name>
        <dbReference type="ChEBI" id="CHEBI:18420"/>
        <label>4</label>
    </ligand>
</feature>
<dbReference type="Proteomes" id="UP000199236">
    <property type="component" value="Unassembled WGS sequence"/>
</dbReference>
<feature type="binding site" evidence="2">
    <location>
        <position position="224"/>
    </location>
    <ligand>
        <name>ATP</name>
        <dbReference type="ChEBI" id="CHEBI:30616"/>
    </ligand>
</feature>
<feature type="binding site" evidence="2">
    <location>
        <position position="35"/>
    </location>
    <ligand>
        <name>Mg(2+)</name>
        <dbReference type="ChEBI" id="CHEBI:18420"/>
        <label>4</label>
    </ligand>
</feature>
<dbReference type="EC" id="2.7.4.16" evidence="2"/>
<comment type="miscellaneous">
    <text evidence="2">Reaction mechanism of ThiL seems to utilize a direct, inline transfer of the gamma-phosphate of ATP to TMP rather than a phosphorylated enzyme intermediate.</text>
</comment>
<keyword evidence="1 2" id="KW-0784">Thiamine biosynthesis</keyword>
<comment type="caution">
    <text evidence="2">Lacks conserved residue(s) required for the propagation of feature annotation.</text>
</comment>
<comment type="function">
    <text evidence="2">Catalyzes the ATP-dependent phosphorylation of thiamine-monophosphate (TMP) to form thiamine-pyrophosphate (TPP), the active form of vitamin B1.</text>
</comment>
<evidence type="ECO:0000256" key="2">
    <source>
        <dbReference type="HAMAP-Rule" id="MF_02128"/>
    </source>
</evidence>
<feature type="domain" description="PurM-like N-terminal" evidence="3">
    <location>
        <begin position="34"/>
        <end position="146"/>
    </location>
</feature>
<keyword evidence="2" id="KW-0067">ATP-binding</keyword>
<dbReference type="Gene3D" id="3.30.1330.10">
    <property type="entry name" value="PurM-like, N-terminal domain"/>
    <property type="match status" value="1"/>
</dbReference>
<feature type="binding site" evidence="2">
    <location>
        <position position="274"/>
    </location>
    <ligand>
        <name>substrate</name>
    </ligand>
</feature>
<dbReference type="NCBIfam" id="TIGR01379">
    <property type="entry name" value="thiL"/>
    <property type="match status" value="1"/>
</dbReference>
<feature type="binding site" evidence="2">
    <location>
        <position position="80"/>
    </location>
    <ligand>
        <name>Mg(2+)</name>
        <dbReference type="ChEBI" id="CHEBI:18420"/>
        <label>3</label>
    </ligand>
</feature>
<dbReference type="RefSeq" id="WP_090068809.1">
    <property type="nucleotide sequence ID" value="NZ_FOVR01000001.1"/>
</dbReference>
<dbReference type="Pfam" id="PF00586">
    <property type="entry name" value="AIRS"/>
    <property type="match status" value="1"/>
</dbReference>
<dbReference type="InterPro" id="IPR036921">
    <property type="entry name" value="PurM-like_N_sf"/>
</dbReference>
<comment type="similarity">
    <text evidence="2">Belongs to the thiamine-monophosphate kinase family.</text>
</comment>
<name>A0A1I5B208_9HYPH</name>
<evidence type="ECO:0000259" key="4">
    <source>
        <dbReference type="Pfam" id="PF02769"/>
    </source>
</evidence>
<dbReference type="GO" id="GO:0009030">
    <property type="term" value="F:thiamine-phosphate kinase activity"/>
    <property type="evidence" value="ECO:0007669"/>
    <property type="project" value="UniProtKB-UniRule"/>
</dbReference>
<feature type="binding site" evidence="2">
    <location>
        <position position="222"/>
    </location>
    <ligand>
        <name>Mg(2+)</name>
        <dbReference type="ChEBI" id="CHEBI:18420"/>
        <label>3</label>
    </ligand>
</feature>
<comment type="catalytic activity">
    <reaction evidence="2">
        <text>thiamine phosphate + ATP = thiamine diphosphate + ADP</text>
        <dbReference type="Rhea" id="RHEA:15913"/>
        <dbReference type="ChEBI" id="CHEBI:30616"/>
        <dbReference type="ChEBI" id="CHEBI:37575"/>
        <dbReference type="ChEBI" id="CHEBI:58937"/>
        <dbReference type="ChEBI" id="CHEBI:456216"/>
        <dbReference type="EC" id="2.7.4.16"/>
    </reaction>
</comment>
<feature type="binding site" evidence="2">
    <location>
        <position position="52"/>
    </location>
    <ligand>
        <name>Mg(2+)</name>
        <dbReference type="ChEBI" id="CHEBI:18420"/>
        <label>1</label>
    </ligand>
</feature>
<feature type="binding site" evidence="2">
    <location>
        <begin position="127"/>
        <end position="128"/>
    </location>
    <ligand>
        <name>ATP</name>
        <dbReference type="ChEBI" id="CHEBI:30616"/>
    </ligand>
</feature>
<dbReference type="GO" id="GO:0000287">
    <property type="term" value="F:magnesium ion binding"/>
    <property type="evidence" value="ECO:0007669"/>
    <property type="project" value="UniProtKB-UniRule"/>
</dbReference>
<keyword evidence="2" id="KW-0479">Metal-binding</keyword>
<evidence type="ECO:0000256" key="1">
    <source>
        <dbReference type="ARBA" id="ARBA00022977"/>
    </source>
</evidence>
<dbReference type="UniPathway" id="UPA00060">
    <property type="reaction ID" value="UER00142"/>
</dbReference>
<keyword evidence="2 5" id="KW-0418">Kinase</keyword>
<dbReference type="PIRSF" id="PIRSF005303">
    <property type="entry name" value="Thiam_monoph_kin"/>
    <property type="match status" value="1"/>
</dbReference>
<protein>
    <recommendedName>
        <fullName evidence="2">Thiamine-monophosphate kinase</fullName>
        <shortName evidence="2">TMP kinase</shortName>
        <shortName evidence="2">Thiamine-phosphate kinase</shortName>
        <ecNumber evidence="2">2.7.4.16</ecNumber>
    </recommendedName>
</protein>
<dbReference type="PANTHER" id="PTHR30270:SF0">
    <property type="entry name" value="THIAMINE-MONOPHOSPHATE KINASE"/>
    <property type="match status" value="1"/>
</dbReference>
<keyword evidence="2" id="KW-0808">Transferase</keyword>
<comment type="pathway">
    <text evidence="2">Cofactor biosynthesis; thiamine diphosphate biosynthesis; thiamine diphosphate from thiamine phosphate: step 1/1.</text>
</comment>
<gene>
    <name evidence="2" type="primary">thiL</name>
    <name evidence="5" type="ORF">SAMN04488056_101687</name>
</gene>
<feature type="binding site" evidence="2">
    <location>
        <position position="52"/>
    </location>
    <ligand>
        <name>Mg(2+)</name>
        <dbReference type="ChEBI" id="CHEBI:18420"/>
        <label>2</label>
    </ligand>
</feature>
<dbReference type="GO" id="GO:0009229">
    <property type="term" value="P:thiamine diphosphate biosynthetic process"/>
    <property type="evidence" value="ECO:0007669"/>
    <property type="project" value="UniProtKB-UniRule"/>
</dbReference>
<dbReference type="InterPro" id="IPR016188">
    <property type="entry name" value="PurM-like_N"/>
</dbReference>
<reference evidence="5 6" key="1">
    <citation type="submission" date="2016-10" db="EMBL/GenBank/DDBJ databases">
        <authorList>
            <person name="de Groot N.N."/>
        </authorList>
    </citation>
    <scope>NUCLEOTIDE SEQUENCE [LARGE SCALE GENOMIC DNA]</scope>
    <source>
        <strain evidence="5 6">CGMCC 1.9157</strain>
    </source>
</reference>
<feature type="binding site" evidence="2">
    <location>
        <position position="80"/>
    </location>
    <ligand>
        <name>Mg(2+)</name>
        <dbReference type="ChEBI" id="CHEBI:18420"/>
        <label>4</label>
    </ligand>
</feature>
<dbReference type="EMBL" id="FOVR01000001">
    <property type="protein sequence ID" value="SFN68660.1"/>
    <property type="molecule type" value="Genomic_DNA"/>
</dbReference>
<dbReference type="GO" id="GO:0005524">
    <property type="term" value="F:ATP binding"/>
    <property type="evidence" value="ECO:0007669"/>
    <property type="project" value="UniProtKB-UniRule"/>
</dbReference>
<feature type="domain" description="PurM-like C-terminal" evidence="4">
    <location>
        <begin position="159"/>
        <end position="312"/>
    </location>
</feature>
<proteinExistence type="inferred from homology"/>
<evidence type="ECO:0000313" key="6">
    <source>
        <dbReference type="Proteomes" id="UP000199236"/>
    </source>
</evidence>
<dbReference type="Gene3D" id="3.90.650.10">
    <property type="entry name" value="PurM-like C-terminal domain"/>
    <property type="match status" value="1"/>
</dbReference>